<keyword evidence="1" id="KW-0472">Membrane</keyword>
<gene>
    <name evidence="2" type="ORF">PHY01_35750</name>
</gene>
<comment type="caution">
    <text evidence="2">The sequence shown here is derived from an EMBL/GenBank/DDBJ whole genome shotgun (WGS) entry which is preliminary data.</text>
</comment>
<keyword evidence="1" id="KW-0812">Transmembrane</keyword>
<feature type="transmembrane region" description="Helical" evidence="1">
    <location>
        <begin position="83"/>
        <end position="105"/>
    </location>
</feature>
<proteinExistence type="predicted"/>
<dbReference type="AlphaFoldDB" id="A0A4Y3WQX5"/>
<keyword evidence="1" id="KW-1133">Transmembrane helix</keyword>
<feature type="transmembrane region" description="Helical" evidence="1">
    <location>
        <begin position="117"/>
        <end position="136"/>
    </location>
</feature>
<dbReference type="RefSeq" id="WP_141280118.1">
    <property type="nucleotide sequence ID" value="NZ_BAAARZ010000066.1"/>
</dbReference>
<organism evidence="2 3">
    <name type="scientific">Pseudonocardia hydrocarbonoxydans</name>
    <dbReference type="NCBI Taxonomy" id="76726"/>
    <lineage>
        <taxon>Bacteria</taxon>
        <taxon>Bacillati</taxon>
        <taxon>Actinomycetota</taxon>
        <taxon>Actinomycetes</taxon>
        <taxon>Pseudonocardiales</taxon>
        <taxon>Pseudonocardiaceae</taxon>
        <taxon>Pseudonocardia</taxon>
    </lineage>
</organism>
<evidence type="ECO:0000313" key="3">
    <source>
        <dbReference type="Proteomes" id="UP000320338"/>
    </source>
</evidence>
<name>A0A4Y3WQX5_9PSEU</name>
<evidence type="ECO:0000313" key="2">
    <source>
        <dbReference type="EMBL" id="GEC21292.1"/>
    </source>
</evidence>
<keyword evidence="3" id="KW-1185">Reference proteome</keyword>
<dbReference type="Proteomes" id="UP000320338">
    <property type="component" value="Unassembled WGS sequence"/>
</dbReference>
<protein>
    <submittedName>
        <fullName evidence="2">Uncharacterized protein</fullName>
    </submittedName>
</protein>
<reference evidence="2 3" key="1">
    <citation type="submission" date="2019-06" db="EMBL/GenBank/DDBJ databases">
        <title>Whole genome shotgun sequence of Pseudonocardia hydrocarbonoxydans NBRC 14498.</title>
        <authorList>
            <person name="Hosoyama A."/>
            <person name="Uohara A."/>
            <person name="Ohji S."/>
            <person name="Ichikawa N."/>
        </authorList>
    </citation>
    <scope>NUCLEOTIDE SEQUENCE [LARGE SCALE GENOMIC DNA]</scope>
    <source>
        <strain evidence="2 3">NBRC 14498</strain>
    </source>
</reference>
<dbReference type="EMBL" id="BJNG01000031">
    <property type="protein sequence ID" value="GEC21292.1"/>
    <property type="molecule type" value="Genomic_DNA"/>
</dbReference>
<sequence length="170" mass="17819">MSALAAYLREFDACAHQLSQVARLEVGSRIWTHCAERAGPGASEERIRAALAELGEPADLVRAELERTGERPDPFRPRDLVPVHLFAASLLTLGIGTAVGLVLLWRSPVWPRRHRAVATALVVAGAVAVPLLVPALAGTSGLLVGAVVAGPAAAAAYLALARRWVRAAAS</sequence>
<accession>A0A4Y3WQX5</accession>
<feature type="transmembrane region" description="Helical" evidence="1">
    <location>
        <begin position="142"/>
        <end position="160"/>
    </location>
</feature>
<evidence type="ECO:0000256" key="1">
    <source>
        <dbReference type="SAM" id="Phobius"/>
    </source>
</evidence>